<evidence type="ECO:0000256" key="1">
    <source>
        <dbReference type="SAM" id="Phobius"/>
    </source>
</evidence>
<gene>
    <name evidence="2" type="ORF">DFH94DRAFT_772725</name>
</gene>
<dbReference type="OrthoDB" id="10538066at2759"/>
<protein>
    <submittedName>
        <fullName evidence="2">Uncharacterized protein</fullName>
    </submittedName>
</protein>
<dbReference type="Proteomes" id="UP000759537">
    <property type="component" value="Unassembled WGS sequence"/>
</dbReference>
<feature type="transmembrane region" description="Helical" evidence="1">
    <location>
        <begin position="78"/>
        <end position="97"/>
    </location>
</feature>
<dbReference type="EMBL" id="WHVB01000027">
    <property type="protein sequence ID" value="KAF8469829.1"/>
    <property type="molecule type" value="Genomic_DNA"/>
</dbReference>
<evidence type="ECO:0000313" key="2">
    <source>
        <dbReference type="EMBL" id="KAF8469829.1"/>
    </source>
</evidence>
<sequence>MGLDSDLRRVPFYNLIKWIRSEYMLTCFKLTDWLHLAGCGSVSAVPSYHPIISQLAIAILPALTLIKSNPPRNTTMRLSSYIPFFFLLGTLVLAAPVRSSNAILSCQTLY</sequence>
<keyword evidence="3" id="KW-1185">Reference proteome</keyword>
<comment type="caution">
    <text evidence="2">The sequence shown here is derived from an EMBL/GenBank/DDBJ whole genome shotgun (WGS) entry which is preliminary data.</text>
</comment>
<feature type="transmembrane region" description="Helical" evidence="1">
    <location>
        <begin position="48"/>
        <end position="66"/>
    </location>
</feature>
<keyword evidence="1" id="KW-1133">Transmembrane helix</keyword>
<accession>A0A9P5JYU7</accession>
<reference evidence="2" key="1">
    <citation type="submission" date="2019-10" db="EMBL/GenBank/DDBJ databases">
        <authorList>
            <consortium name="DOE Joint Genome Institute"/>
            <person name="Kuo A."/>
            <person name="Miyauchi S."/>
            <person name="Kiss E."/>
            <person name="Drula E."/>
            <person name="Kohler A."/>
            <person name="Sanchez-Garcia M."/>
            <person name="Andreopoulos B."/>
            <person name="Barry K.W."/>
            <person name="Bonito G."/>
            <person name="Buee M."/>
            <person name="Carver A."/>
            <person name="Chen C."/>
            <person name="Cichocki N."/>
            <person name="Clum A."/>
            <person name="Culley D."/>
            <person name="Crous P.W."/>
            <person name="Fauchery L."/>
            <person name="Girlanda M."/>
            <person name="Hayes R."/>
            <person name="Keri Z."/>
            <person name="LaButti K."/>
            <person name="Lipzen A."/>
            <person name="Lombard V."/>
            <person name="Magnuson J."/>
            <person name="Maillard F."/>
            <person name="Morin E."/>
            <person name="Murat C."/>
            <person name="Nolan M."/>
            <person name="Ohm R."/>
            <person name="Pangilinan J."/>
            <person name="Pereira M."/>
            <person name="Perotto S."/>
            <person name="Peter M."/>
            <person name="Riley R."/>
            <person name="Sitrit Y."/>
            <person name="Stielow B."/>
            <person name="Szollosi G."/>
            <person name="Zifcakova L."/>
            <person name="Stursova M."/>
            <person name="Spatafora J.W."/>
            <person name="Tedersoo L."/>
            <person name="Vaario L.-M."/>
            <person name="Yamada A."/>
            <person name="Yan M."/>
            <person name="Wang P."/>
            <person name="Xu J."/>
            <person name="Bruns T."/>
            <person name="Baldrian P."/>
            <person name="Vilgalys R."/>
            <person name="Henrissat B."/>
            <person name="Grigoriev I.V."/>
            <person name="Hibbett D."/>
            <person name="Nagy L.G."/>
            <person name="Martin F.M."/>
        </authorList>
    </citation>
    <scope>NUCLEOTIDE SEQUENCE</scope>
    <source>
        <strain evidence="2">Prilba</strain>
    </source>
</reference>
<keyword evidence="1" id="KW-0812">Transmembrane</keyword>
<organism evidence="2 3">
    <name type="scientific">Russula ochroleuca</name>
    <dbReference type="NCBI Taxonomy" id="152965"/>
    <lineage>
        <taxon>Eukaryota</taxon>
        <taxon>Fungi</taxon>
        <taxon>Dikarya</taxon>
        <taxon>Basidiomycota</taxon>
        <taxon>Agaricomycotina</taxon>
        <taxon>Agaricomycetes</taxon>
        <taxon>Russulales</taxon>
        <taxon>Russulaceae</taxon>
        <taxon>Russula</taxon>
    </lineage>
</organism>
<evidence type="ECO:0000313" key="3">
    <source>
        <dbReference type="Proteomes" id="UP000759537"/>
    </source>
</evidence>
<dbReference type="AlphaFoldDB" id="A0A9P5JYU7"/>
<proteinExistence type="predicted"/>
<name>A0A9P5JYU7_9AGAM</name>
<keyword evidence="1" id="KW-0472">Membrane</keyword>
<reference evidence="2" key="2">
    <citation type="journal article" date="2020" name="Nat. Commun.">
        <title>Large-scale genome sequencing of mycorrhizal fungi provides insights into the early evolution of symbiotic traits.</title>
        <authorList>
            <person name="Miyauchi S."/>
            <person name="Kiss E."/>
            <person name="Kuo A."/>
            <person name="Drula E."/>
            <person name="Kohler A."/>
            <person name="Sanchez-Garcia M."/>
            <person name="Morin E."/>
            <person name="Andreopoulos B."/>
            <person name="Barry K.W."/>
            <person name="Bonito G."/>
            <person name="Buee M."/>
            <person name="Carver A."/>
            <person name="Chen C."/>
            <person name="Cichocki N."/>
            <person name="Clum A."/>
            <person name="Culley D."/>
            <person name="Crous P.W."/>
            <person name="Fauchery L."/>
            <person name="Girlanda M."/>
            <person name="Hayes R.D."/>
            <person name="Keri Z."/>
            <person name="LaButti K."/>
            <person name="Lipzen A."/>
            <person name="Lombard V."/>
            <person name="Magnuson J."/>
            <person name="Maillard F."/>
            <person name="Murat C."/>
            <person name="Nolan M."/>
            <person name="Ohm R.A."/>
            <person name="Pangilinan J."/>
            <person name="Pereira M.F."/>
            <person name="Perotto S."/>
            <person name="Peter M."/>
            <person name="Pfister S."/>
            <person name="Riley R."/>
            <person name="Sitrit Y."/>
            <person name="Stielow J.B."/>
            <person name="Szollosi G."/>
            <person name="Zifcakova L."/>
            <person name="Stursova M."/>
            <person name="Spatafora J.W."/>
            <person name="Tedersoo L."/>
            <person name="Vaario L.M."/>
            <person name="Yamada A."/>
            <person name="Yan M."/>
            <person name="Wang P."/>
            <person name="Xu J."/>
            <person name="Bruns T."/>
            <person name="Baldrian P."/>
            <person name="Vilgalys R."/>
            <person name="Dunand C."/>
            <person name="Henrissat B."/>
            <person name="Grigoriev I.V."/>
            <person name="Hibbett D."/>
            <person name="Nagy L.G."/>
            <person name="Martin F.M."/>
        </authorList>
    </citation>
    <scope>NUCLEOTIDE SEQUENCE</scope>
    <source>
        <strain evidence="2">Prilba</strain>
    </source>
</reference>